<accession>A0ABV3Z761</accession>
<dbReference type="InterPro" id="IPR055066">
    <property type="entry name" value="AASDHPPT_N"/>
</dbReference>
<comment type="similarity">
    <text evidence="1">Belongs to the P-Pant transferase superfamily. Gsp/Sfp/HetI/AcpT family.</text>
</comment>
<dbReference type="EMBL" id="JBEHZE010000001">
    <property type="protein sequence ID" value="MEX6633167.1"/>
    <property type="molecule type" value="Genomic_DNA"/>
</dbReference>
<gene>
    <name evidence="5" type="ORF">ABFZ84_06345</name>
</gene>
<dbReference type="InterPro" id="IPR050559">
    <property type="entry name" value="P-Pant_transferase_sf"/>
</dbReference>
<dbReference type="GO" id="GO:0016740">
    <property type="term" value="F:transferase activity"/>
    <property type="evidence" value="ECO:0007669"/>
    <property type="project" value="UniProtKB-KW"/>
</dbReference>
<dbReference type="Proteomes" id="UP001560685">
    <property type="component" value="Unassembled WGS sequence"/>
</dbReference>
<organism evidence="5 6">
    <name type="scientific">Hyphococcus lacteus</name>
    <dbReference type="NCBI Taxonomy" id="3143536"/>
    <lineage>
        <taxon>Bacteria</taxon>
        <taxon>Pseudomonadati</taxon>
        <taxon>Pseudomonadota</taxon>
        <taxon>Alphaproteobacteria</taxon>
        <taxon>Parvularculales</taxon>
        <taxon>Parvularculaceae</taxon>
        <taxon>Hyphococcus</taxon>
    </lineage>
</organism>
<evidence type="ECO:0000259" key="3">
    <source>
        <dbReference type="Pfam" id="PF01648"/>
    </source>
</evidence>
<dbReference type="PANTHER" id="PTHR12215">
    <property type="entry name" value="PHOSPHOPANTETHEINE TRANSFERASE"/>
    <property type="match status" value="1"/>
</dbReference>
<reference evidence="5 6" key="1">
    <citation type="submission" date="2024-05" db="EMBL/GenBank/DDBJ databases">
        <title>Three bacterial strains, DH-69, EH-24, and ECK-19 isolated from coastal sediments.</title>
        <authorList>
            <person name="Ye Y.-Q."/>
            <person name="Du Z.-J."/>
        </authorList>
    </citation>
    <scope>NUCLEOTIDE SEQUENCE [LARGE SCALE GENOMIC DNA]</scope>
    <source>
        <strain evidence="5 6">ECK-19</strain>
    </source>
</reference>
<evidence type="ECO:0000313" key="5">
    <source>
        <dbReference type="EMBL" id="MEX6633167.1"/>
    </source>
</evidence>
<dbReference type="SUPFAM" id="SSF56214">
    <property type="entry name" value="4'-phosphopantetheinyl transferase"/>
    <property type="match status" value="2"/>
</dbReference>
<evidence type="ECO:0000259" key="4">
    <source>
        <dbReference type="Pfam" id="PF22624"/>
    </source>
</evidence>
<dbReference type="Pfam" id="PF01648">
    <property type="entry name" value="ACPS"/>
    <property type="match status" value="1"/>
</dbReference>
<evidence type="ECO:0000313" key="6">
    <source>
        <dbReference type="Proteomes" id="UP001560685"/>
    </source>
</evidence>
<proteinExistence type="inferred from homology"/>
<dbReference type="Pfam" id="PF22624">
    <property type="entry name" value="AASDHPPT_N"/>
    <property type="match status" value="1"/>
</dbReference>
<feature type="domain" description="4'-phosphopantetheinyl transferase N-terminal" evidence="4">
    <location>
        <begin position="40"/>
        <end position="117"/>
    </location>
</feature>
<comment type="caution">
    <text evidence="5">The sequence shown here is derived from an EMBL/GenBank/DDBJ whole genome shotgun (WGS) entry which is preliminary data.</text>
</comment>
<evidence type="ECO:0000256" key="2">
    <source>
        <dbReference type="ARBA" id="ARBA00022679"/>
    </source>
</evidence>
<dbReference type="Gene3D" id="3.90.470.20">
    <property type="entry name" value="4'-phosphopantetheinyl transferase domain"/>
    <property type="match status" value="2"/>
</dbReference>
<dbReference type="InterPro" id="IPR037143">
    <property type="entry name" value="4-PPantetheinyl_Trfase_dom_sf"/>
</dbReference>
<protein>
    <submittedName>
        <fullName evidence="5">4'-phosphopantetheinyl transferase superfamily protein</fullName>
    </submittedName>
</protein>
<sequence length="248" mass="27318">MGTLPPDYTHCDLNHGAPTLLAGEVHCWLVPVSAAVADEETLDDEERNRAARFHFEKDRNRFCAGRVWQRRILGAYLGQTPSVVVIEKSAAGKPRLSDEPFSFNYSRSGDWGLLAVSHKGILGADIEQIRQTDDLPYVARAHFSDAERRALDDLSGEQWFNGFFACWTRKEAVVKAIGEGLLIPLDCFDVAIDPDAPARILGARAEAVVAADWSMASFRPAPGYLAAIASNIPDPKLCFYLAESSRPE</sequence>
<dbReference type="PANTHER" id="PTHR12215:SF10">
    <property type="entry name" value="L-AMINOADIPATE-SEMIALDEHYDE DEHYDROGENASE-PHOSPHOPANTETHEINYL TRANSFERASE"/>
    <property type="match status" value="1"/>
</dbReference>
<dbReference type="InterPro" id="IPR008278">
    <property type="entry name" value="4-PPantetheinyl_Trfase_dom"/>
</dbReference>
<dbReference type="RefSeq" id="WP_369313114.1">
    <property type="nucleotide sequence ID" value="NZ_JBEHZE010000001.1"/>
</dbReference>
<feature type="domain" description="4'-phosphopantetheinyl transferase" evidence="3">
    <location>
        <begin position="122"/>
        <end position="213"/>
    </location>
</feature>
<name>A0ABV3Z761_9PROT</name>
<evidence type="ECO:0000256" key="1">
    <source>
        <dbReference type="ARBA" id="ARBA00010990"/>
    </source>
</evidence>
<keyword evidence="6" id="KW-1185">Reference proteome</keyword>
<keyword evidence="2 5" id="KW-0808">Transferase</keyword>